<dbReference type="Gene3D" id="6.10.250.250">
    <property type="match status" value="1"/>
</dbReference>
<protein>
    <submittedName>
        <fullName evidence="1">Uncharacterized protein</fullName>
    </submittedName>
</protein>
<reference evidence="1 2" key="1">
    <citation type="journal article" date="2005" name="Genome Res.">
        <title>Complete genome sequence of the hyperthermophilic archaeon Thermococcus kodakaraensis KOD1 and comparison with Pyrococcus genomes.</title>
        <authorList>
            <person name="Fukui T."/>
            <person name="Atomi H."/>
            <person name="Kanai T."/>
            <person name="Matsumi R."/>
            <person name="Fujiwara S."/>
            <person name="Imanaka T."/>
        </authorList>
    </citation>
    <scope>NUCLEOTIDE SEQUENCE [LARGE SCALE GENOMIC DNA]</scope>
    <source>
        <strain evidence="2">ATCC BAA-918 / JCM 12380 / KOD1</strain>
    </source>
</reference>
<organism evidence="1 2">
    <name type="scientific">Thermococcus kodakarensis (strain ATCC BAA-918 / JCM 12380 / KOD1)</name>
    <name type="common">Pyrococcus kodakaraensis (strain KOD1)</name>
    <dbReference type="NCBI Taxonomy" id="69014"/>
    <lineage>
        <taxon>Archaea</taxon>
        <taxon>Methanobacteriati</taxon>
        <taxon>Methanobacteriota</taxon>
        <taxon>Thermococci</taxon>
        <taxon>Thermococcales</taxon>
        <taxon>Thermococcaceae</taxon>
        <taxon>Thermococcus</taxon>
    </lineage>
</organism>
<gene>
    <name evidence="1" type="ordered locus">TK1238</name>
</gene>
<evidence type="ECO:0000313" key="1">
    <source>
        <dbReference type="EMBL" id="BAD85427.1"/>
    </source>
</evidence>
<dbReference type="PATRIC" id="fig|69014.16.peg.1212"/>
<sequence>MERTTDARIEYILSELERLKVHIQRLESMLVPLVKDEVPEEELREIEMEARKFKEESEEWIDAEDLDEILEDEE</sequence>
<dbReference type="Pfam" id="PF18881">
    <property type="entry name" value="DUF5646"/>
    <property type="match status" value="1"/>
</dbReference>
<accession>Q5JGK7</accession>
<dbReference type="Proteomes" id="UP000000536">
    <property type="component" value="Chromosome"/>
</dbReference>
<dbReference type="EMBL" id="AP006878">
    <property type="protein sequence ID" value="BAD85427.1"/>
    <property type="molecule type" value="Genomic_DNA"/>
</dbReference>
<dbReference type="GeneID" id="78447754"/>
<evidence type="ECO:0000313" key="2">
    <source>
        <dbReference type="Proteomes" id="UP000000536"/>
    </source>
</evidence>
<dbReference type="InterPro" id="IPR043706">
    <property type="entry name" value="DUF5646"/>
</dbReference>
<proteinExistence type="predicted"/>
<dbReference type="OrthoDB" id="100749at2157"/>
<dbReference type="RefSeq" id="WP_011250189.1">
    <property type="nucleotide sequence ID" value="NC_006624.1"/>
</dbReference>
<dbReference type="HOGENOM" id="CLU_200171_0_0_2"/>
<keyword evidence="2" id="KW-1185">Reference proteome</keyword>
<dbReference type="EnsemblBacteria" id="BAD85427">
    <property type="protein sequence ID" value="BAD85427"/>
    <property type="gene ID" value="TK1238"/>
</dbReference>
<dbReference type="SUPFAM" id="SSF141004">
    <property type="entry name" value="RelB-like"/>
    <property type="match status" value="1"/>
</dbReference>
<dbReference type="STRING" id="69014.TK1238"/>
<dbReference type="AlphaFoldDB" id="Q5JGK7"/>
<dbReference type="KEGG" id="tko:TK1238"/>
<dbReference type="InParanoid" id="Q5JGK7"/>
<name>Q5JGK7_THEKO</name>
<dbReference type="eggNOG" id="arCOG09828">
    <property type="taxonomic scope" value="Archaea"/>
</dbReference>